<evidence type="ECO:0000256" key="7">
    <source>
        <dbReference type="ARBA" id="ARBA00022723"/>
    </source>
</evidence>
<dbReference type="InterPro" id="IPR026610">
    <property type="entry name" value="Hen1"/>
</dbReference>
<evidence type="ECO:0000313" key="15">
    <source>
        <dbReference type="Proteomes" id="UP000553888"/>
    </source>
</evidence>
<protein>
    <recommendedName>
        <fullName evidence="3">Small RNA 2'-O-methyltransferase</fullName>
        <ecNumber evidence="11">2.1.1.386</ecNumber>
    </recommendedName>
</protein>
<comment type="similarity">
    <text evidence="2">Belongs to the methyltransferase superfamily. HEN1 family.</text>
</comment>
<dbReference type="Proteomes" id="UP000553888">
    <property type="component" value="Unassembled WGS sequence"/>
</dbReference>
<dbReference type="Gene3D" id="3.30.1610.20">
    <property type="entry name" value="Hen1, N-terminal domain"/>
    <property type="match status" value="1"/>
</dbReference>
<gene>
    <name evidence="14" type="ORF">BJ979_001703</name>
</gene>
<dbReference type="InterPro" id="IPR029063">
    <property type="entry name" value="SAM-dependent_MTases_sf"/>
</dbReference>
<sequence length="459" mass="50462">MLLTLSYSAPNATDLGYLLHKHPDRHQSFSLSVGRAHVFYPQADDDRCTAALMLEVDAIDLVRSKRLKASDAFSLGHYVNDRPYASSSMLAVAIGQVFRTAMTGRCDARPELAATPLALEVELTSVPVRGGDDLVRRLFAPLGWSVEVTPTPLDASFPAWGDSPYSTVRLAGELLLGAALRQIYVLLPVLDDTKHYWVSDDEVGKLLRAGEGWLAVHPERELITRRYLAHQRSMVVDATARLVESGDDVAVETPEVNTAAPLYQLRAEAVMTALKDVGARRVADVGCGEGALLRRLLVDPVFTQITGSDVAARELAKAEEALNLRELSDRQRERIRLIQSSATYHDPRLRDQDAIVLMEVVEHLEPERLPALVGSIFGDAKPGAVIVTTPNADYNPLYPALPAGRFRHPDHRFEWTRAEFADWAATVGATHGYVVEHRTIGEVDAAAGSPTQLALFRRI</sequence>
<accession>A0A852YGW6</accession>
<dbReference type="PANTHER" id="PTHR21404">
    <property type="entry name" value="HEN1"/>
    <property type="match status" value="1"/>
</dbReference>
<dbReference type="NCBIfam" id="TIGR04074">
    <property type="entry name" value="bacter_Hen1"/>
    <property type="match status" value="1"/>
</dbReference>
<evidence type="ECO:0000256" key="8">
    <source>
        <dbReference type="ARBA" id="ARBA00022842"/>
    </source>
</evidence>
<dbReference type="GO" id="GO:0031047">
    <property type="term" value="P:regulatory ncRNA-mediated gene silencing"/>
    <property type="evidence" value="ECO:0007669"/>
    <property type="project" value="UniProtKB-KW"/>
</dbReference>
<evidence type="ECO:0000256" key="5">
    <source>
        <dbReference type="ARBA" id="ARBA00022679"/>
    </source>
</evidence>
<feature type="domain" description="Hen1 N-terminal" evidence="13">
    <location>
        <begin position="1"/>
        <end position="242"/>
    </location>
</feature>
<dbReference type="Pfam" id="PF13489">
    <property type="entry name" value="Methyltransf_23"/>
    <property type="match status" value="1"/>
</dbReference>
<dbReference type="GO" id="GO:0046872">
    <property type="term" value="F:metal ion binding"/>
    <property type="evidence" value="ECO:0007669"/>
    <property type="project" value="UniProtKB-KW"/>
</dbReference>
<keyword evidence="7" id="KW-0479">Metal-binding</keyword>
<evidence type="ECO:0000256" key="11">
    <source>
        <dbReference type="ARBA" id="ARBA00035025"/>
    </source>
</evidence>
<evidence type="ECO:0000259" key="13">
    <source>
        <dbReference type="Pfam" id="PF12623"/>
    </source>
</evidence>
<dbReference type="GO" id="GO:0090486">
    <property type="term" value="F:small RNA 2'-O-methyltransferase activity"/>
    <property type="evidence" value="ECO:0007669"/>
    <property type="project" value="UniProtKB-EC"/>
</dbReference>
<dbReference type="AlphaFoldDB" id="A0A852YGW6"/>
<dbReference type="PANTHER" id="PTHR21404:SF3">
    <property type="entry name" value="SMALL RNA 2'-O-METHYLTRANSFERASE"/>
    <property type="match status" value="1"/>
</dbReference>
<dbReference type="InterPro" id="IPR024740">
    <property type="entry name" value="Hen1_N"/>
</dbReference>
<evidence type="ECO:0000256" key="9">
    <source>
        <dbReference type="ARBA" id="ARBA00022884"/>
    </source>
</evidence>
<dbReference type="Gene3D" id="3.40.50.150">
    <property type="entry name" value="Vaccinia Virus protein VP39"/>
    <property type="match status" value="1"/>
</dbReference>
<evidence type="ECO:0000256" key="10">
    <source>
        <dbReference type="ARBA" id="ARBA00023158"/>
    </source>
</evidence>
<keyword evidence="6" id="KW-0949">S-adenosyl-L-methionine</keyword>
<keyword evidence="8" id="KW-0460">Magnesium</keyword>
<dbReference type="EMBL" id="JACBZY010000001">
    <property type="protein sequence ID" value="NYG99077.1"/>
    <property type="molecule type" value="Genomic_DNA"/>
</dbReference>
<keyword evidence="10" id="KW-0943">RNA-mediated gene silencing</keyword>
<evidence type="ECO:0000313" key="14">
    <source>
        <dbReference type="EMBL" id="NYG99077.1"/>
    </source>
</evidence>
<keyword evidence="5 14" id="KW-0808">Transferase</keyword>
<evidence type="ECO:0000256" key="3">
    <source>
        <dbReference type="ARBA" id="ARBA00021330"/>
    </source>
</evidence>
<keyword evidence="9" id="KW-0694">RNA-binding</keyword>
<evidence type="ECO:0000256" key="12">
    <source>
        <dbReference type="ARBA" id="ARBA00048418"/>
    </source>
</evidence>
<dbReference type="CDD" id="cd02440">
    <property type="entry name" value="AdoMet_MTases"/>
    <property type="match status" value="1"/>
</dbReference>
<organism evidence="14 15">
    <name type="scientific">Schumannella luteola</name>
    <dbReference type="NCBI Taxonomy" id="472059"/>
    <lineage>
        <taxon>Bacteria</taxon>
        <taxon>Bacillati</taxon>
        <taxon>Actinomycetota</taxon>
        <taxon>Actinomycetes</taxon>
        <taxon>Micrococcales</taxon>
        <taxon>Microbacteriaceae</taxon>
        <taxon>Schumannella</taxon>
    </lineage>
</organism>
<comment type="caution">
    <text evidence="14">The sequence shown here is derived from an EMBL/GenBank/DDBJ whole genome shotgun (WGS) entry which is preliminary data.</text>
</comment>
<name>A0A852YGW6_9MICO</name>
<proteinExistence type="inferred from homology"/>
<dbReference type="RefSeq" id="WP_179567052.1">
    <property type="nucleotide sequence ID" value="NZ_JACBZY010000001.1"/>
</dbReference>
<evidence type="ECO:0000256" key="4">
    <source>
        <dbReference type="ARBA" id="ARBA00022603"/>
    </source>
</evidence>
<dbReference type="InterPro" id="IPR024026">
    <property type="entry name" value="3'-RNA_MeTfrase_Hen1_bac"/>
</dbReference>
<dbReference type="SUPFAM" id="SSF53335">
    <property type="entry name" value="S-adenosyl-L-methionine-dependent methyltransferases"/>
    <property type="match status" value="1"/>
</dbReference>
<dbReference type="GO" id="GO:0001510">
    <property type="term" value="P:RNA methylation"/>
    <property type="evidence" value="ECO:0007669"/>
    <property type="project" value="InterPro"/>
</dbReference>
<reference evidence="14 15" key="1">
    <citation type="submission" date="2020-07" db="EMBL/GenBank/DDBJ databases">
        <title>Sequencing the genomes of 1000 actinobacteria strains.</title>
        <authorList>
            <person name="Klenk H.-P."/>
        </authorList>
    </citation>
    <scope>NUCLEOTIDE SEQUENCE [LARGE SCALE GENOMIC DNA]</scope>
    <source>
        <strain evidence="14 15">DSM 23141</strain>
    </source>
</reference>
<keyword evidence="4 14" id="KW-0489">Methyltransferase</keyword>
<dbReference type="EC" id="2.1.1.386" evidence="11"/>
<keyword evidence="15" id="KW-1185">Reference proteome</keyword>
<comment type="catalytic activity">
    <reaction evidence="12">
        <text>small RNA 3'-end nucleotide + S-adenosyl-L-methionine = small RNA 3'-end 2'-O-methylnucleotide + S-adenosyl-L-homocysteine + H(+)</text>
        <dbReference type="Rhea" id="RHEA:37887"/>
        <dbReference type="Rhea" id="RHEA-COMP:10415"/>
        <dbReference type="Rhea" id="RHEA-COMP:10416"/>
        <dbReference type="ChEBI" id="CHEBI:15378"/>
        <dbReference type="ChEBI" id="CHEBI:57856"/>
        <dbReference type="ChEBI" id="CHEBI:59789"/>
        <dbReference type="ChEBI" id="CHEBI:74896"/>
        <dbReference type="ChEBI" id="CHEBI:74898"/>
        <dbReference type="EC" id="2.1.1.386"/>
    </reaction>
</comment>
<evidence type="ECO:0000256" key="6">
    <source>
        <dbReference type="ARBA" id="ARBA00022691"/>
    </source>
</evidence>
<dbReference type="GO" id="GO:0003723">
    <property type="term" value="F:RNA binding"/>
    <property type="evidence" value="ECO:0007669"/>
    <property type="project" value="UniProtKB-KW"/>
</dbReference>
<evidence type="ECO:0000256" key="2">
    <source>
        <dbReference type="ARBA" id="ARBA00009026"/>
    </source>
</evidence>
<dbReference type="Pfam" id="PF12623">
    <property type="entry name" value="Hen1_L"/>
    <property type="match status" value="1"/>
</dbReference>
<comment type="cofactor">
    <cofactor evidence="1">
        <name>Mg(2+)</name>
        <dbReference type="ChEBI" id="CHEBI:18420"/>
    </cofactor>
</comment>
<dbReference type="InterPro" id="IPR038546">
    <property type="entry name" value="Hen1_N_sf"/>
</dbReference>
<evidence type="ECO:0000256" key="1">
    <source>
        <dbReference type="ARBA" id="ARBA00001946"/>
    </source>
</evidence>